<keyword evidence="3" id="KW-1185">Reference proteome</keyword>
<evidence type="ECO:0000256" key="1">
    <source>
        <dbReference type="SAM" id="MobiDB-lite"/>
    </source>
</evidence>
<reference evidence="3" key="1">
    <citation type="journal article" date="2019" name="Int. J. Syst. Evol. Microbiol.">
        <title>The Global Catalogue of Microorganisms (GCM) 10K type strain sequencing project: providing services to taxonomists for standard genome sequencing and annotation.</title>
        <authorList>
            <consortium name="The Broad Institute Genomics Platform"/>
            <consortium name="The Broad Institute Genome Sequencing Center for Infectious Disease"/>
            <person name="Wu L."/>
            <person name="Ma J."/>
        </authorList>
    </citation>
    <scope>NUCLEOTIDE SEQUENCE [LARGE SCALE GENOMIC DNA]</scope>
    <source>
        <strain evidence="3">CGMCC 4.7323</strain>
    </source>
</reference>
<feature type="compositionally biased region" description="Basic residues" evidence="1">
    <location>
        <begin position="165"/>
        <end position="175"/>
    </location>
</feature>
<evidence type="ECO:0000313" key="3">
    <source>
        <dbReference type="Proteomes" id="UP000600080"/>
    </source>
</evidence>
<feature type="region of interest" description="Disordered" evidence="1">
    <location>
        <begin position="156"/>
        <end position="175"/>
    </location>
</feature>
<organism evidence="2 3">
    <name type="scientific">Streptomyces kronopolitis</name>
    <dbReference type="NCBI Taxonomy" id="1612435"/>
    <lineage>
        <taxon>Bacteria</taxon>
        <taxon>Bacillati</taxon>
        <taxon>Actinomycetota</taxon>
        <taxon>Actinomycetes</taxon>
        <taxon>Kitasatosporales</taxon>
        <taxon>Streptomycetaceae</taxon>
        <taxon>Streptomyces</taxon>
    </lineage>
</organism>
<dbReference type="Proteomes" id="UP000600080">
    <property type="component" value="Unassembled WGS sequence"/>
</dbReference>
<feature type="region of interest" description="Disordered" evidence="1">
    <location>
        <begin position="1"/>
        <end position="138"/>
    </location>
</feature>
<name>A0ABQ2JWS9_9ACTN</name>
<accession>A0ABQ2JWS9</accession>
<comment type="caution">
    <text evidence="2">The sequence shown here is derived from an EMBL/GenBank/DDBJ whole genome shotgun (WGS) entry which is preliminary data.</text>
</comment>
<dbReference type="EMBL" id="BMND01000025">
    <property type="protein sequence ID" value="GGN55843.1"/>
    <property type="molecule type" value="Genomic_DNA"/>
</dbReference>
<gene>
    <name evidence="2" type="ORF">GCM10012285_49990</name>
</gene>
<evidence type="ECO:0000313" key="2">
    <source>
        <dbReference type="EMBL" id="GGN55843.1"/>
    </source>
</evidence>
<sequence>MGEPRHRVAAPRTERGDGRESRSRTAPGDRDARSALPVTGASATANSAPPPPARSSENLRRPITSSANSGSPQRLPARTVRMLPGVRRAGTVVGTESRPPAPAPAPDAPAGRDRSGPSTGGPAPRPAEMWSPPHHRGEVGAAHGLVVLLPVRTARLRDGPPSVGGRRRRGTHVVR</sequence>
<proteinExistence type="predicted"/>
<protein>
    <submittedName>
        <fullName evidence="2">Uncharacterized protein</fullName>
    </submittedName>
</protein>
<feature type="compositionally biased region" description="Basic and acidic residues" evidence="1">
    <location>
        <begin position="1"/>
        <end position="33"/>
    </location>
</feature>
<feature type="compositionally biased region" description="Polar residues" evidence="1">
    <location>
        <begin position="63"/>
        <end position="72"/>
    </location>
</feature>